<sequence>MSSSIVSSFVYLLALTFIVQTAFGADPLFHFFPLEKKTNTIYISQLQTHSRYWKKKRNGNLKKANLALGLGIAYWCGGPTL</sequence>
<feature type="chain" id="PRO_5022760605" evidence="1">
    <location>
        <begin position="25"/>
        <end position="81"/>
    </location>
</feature>
<gene>
    <name evidence="2" type="ORF">ES288_D02G153100v1</name>
</gene>
<evidence type="ECO:0000313" key="3">
    <source>
        <dbReference type="Proteomes" id="UP000323506"/>
    </source>
</evidence>
<evidence type="ECO:0000256" key="1">
    <source>
        <dbReference type="SAM" id="SignalP"/>
    </source>
</evidence>
<accession>A0A5D2DGG4</accession>
<dbReference type="EMBL" id="CM017702">
    <property type="protein sequence ID" value="TYG79625.1"/>
    <property type="molecule type" value="Genomic_DNA"/>
</dbReference>
<protein>
    <submittedName>
        <fullName evidence="2">Uncharacterized protein</fullName>
    </submittedName>
</protein>
<proteinExistence type="predicted"/>
<name>A0A5D2DGG4_GOSDA</name>
<dbReference type="Proteomes" id="UP000323506">
    <property type="component" value="Chromosome D02"/>
</dbReference>
<dbReference type="AlphaFoldDB" id="A0A5D2DGG4"/>
<organism evidence="2 3">
    <name type="scientific">Gossypium darwinii</name>
    <name type="common">Darwin's cotton</name>
    <name type="synonym">Gossypium barbadense var. darwinii</name>
    <dbReference type="NCBI Taxonomy" id="34276"/>
    <lineage>
        <taxon>Eukaryota</taxon>
        <taxon>Viridiplantae</taxon>
        <taxon>Streptophyta</taxon>
        <taxon>Embryophyta</taxon>
        <taxon>Tracheophyta</taxon>
        <taxon>Spermatophyta</taxon>
        <taxon>Magnoliopsida</taxon>
        <taxon>eudicotyledons</taxon>
        <taxon>Gunneridae</taxon>
        <taxon>Pentapetalae</taxon>
        <taxon>rosids</taxon>
        <taxon>malvids</taxon>
        <taxon>Malvales</taxon>
        <taxon>Malvaceae</taxon>
        <taxon>Malvoideae</taxon>
        <taxon>Gossypium</taxon>
    </lineage>
</organism>
<reference evidence="2 3" key="1">
    <citation type="submission" date="2019-06" db="EMBL/GenBank/DDBJ databases">
        <title>WGS assembly of Gossypium darwinii.</title>
        <authorList>
            <person name="Chen Z.J."/>
            <person name="Sreedasyam A."/>
            <person name="Ando A."/>
            <person name="Song Q."/>
            <person name="De L."/>
            <person name="Hulse-Kemp A."/>
            <person name="Ding M."/>
            <person name="Ye W."/>
            <person name="Kirkbride R."/>
            <person name="Jenkins J."/>
            <person name="Plott C."/>
            <person name="Lovell J."/>
            <person name="Lin Y.-M."/>
            <person name="Vaughn R."/>
            <person name="Liu B."/>
            <person name="Li W."/>
            <person name="Simpson S."/>
            <person name="Scheffler B."/>
            <person name="Saski C."/>
            <person name="Grover C."/>
            <person name="Hu G."/>
            <person name="Conover J."/>
            <person name="Carlson J."/>
            <person name="Shu S."/>
            <person name="Boston L."/>
            <person name="Williams M."/>
            <person name="Peterson D."/>
            <person name="Mcgee K."/>
            <person name="Jones D."/>
            <person name="Wendel J."/>
            <person name="Stelly D."/>
            <person name="Grimwood J."/>
            <person name="Schmutz J."/>
        </authorList>
    </citation>
    <scope>NUCLEOTIDE SEQUENCE [LARGE SCALE GENOMIC DNA]</scope>
    <source>
        <strain evidence="2">1808015.09</strain>
    </source>
</reference>
<feature type="signal peptide" evidence="1">
    <location>
        <begin position="1"/>
        <end position="24"/>
    </location>
</feature>
<evidence type="ECO:0000313" key="2">
    <source>
        <dbReference type="EMBL" id="TYG79625.1"/>
    </source>
</evidence>
<keyword evidence="1" id="KW-0732">Signal</keyword>
<keyword evidence="3" id="KW-1185">Reference proteome</keyword>